<dbReference type="InterPro" id="IPR044890">
    <property type="entry name" value="TMEM14_sf"/>
</dbReference>
<keyword evidence="6" id="KW-0630">Potassium</keyword>
<dbReference type="Pfam" id="PF23256">
    <property type="entry name" value="CHX17_2nd"/>
    <property type="match status" value="1"/>
</dbReference>
<feature type="transmembrane region" description="Helical" evidence="11">
    <location>
        <begin position="470"/>
        <end position="492"/>
    </location>
</feature>
<dbReference type="EMBL" id="JAAIUW010000004">
    <property type="protein sequence ID" value="KAF7836858.1"/>
    <property type="molecule type" value="Genomic_DNA"/>
</dbReference>
<dbReference type="FunFam" id="1.10.10.1740:FF:000002">
    <property type="entry name" value="Transmembrane protein 14C"/>
    <property type="match status" value="1"/>
</dbReference>
<reference evidence="14" key="1">
    <citation type="submission" date="2020-09" db="EMBL/GenBank/DDBJ databases">
        <title>Genome-Enabled Discovery of Anthraquinone Biosynthesis in Senna tora.</title>
        <authorList>
            <person name="Kang S.-H."/>
            <person name="Pandey R.P."/>
            <person name="Lee C.-M."/>
            <person name="Sim J.-S."/>
            <person name="Jeong J.-T."/>
            <person name="Choi B.-S."/>
            <person name="Jung M."/>
            <person name="Ginzburg D."/>
            <person name="Zhao K."/>
            <person name="Won S.Y."/>
            <person name="Oh T.-J."/>
            <person name="Yu Y."/>
            <person name="Kim N.-H."/>
            <person name="Lee O.R."/>
            <person name="Lee T.-H."/>
            <person name="Bashyal P."/>
            <person name="Kim T.-S."/>
            <person name="Lee W.-H."/>
            <person name="Kawkins C."/>
            <person name="Kim C.-K."/>
            <person name="Kim J.S."/>
            <person name="Ahn B.O."/>
            <person name="Rhee S.Y."/>
            <person name="Sohng J.K."/>
        </authorList>
    </citation>
    <scope>NUCLEOTIDE SEQUENCE</scope>
    <source>
        <tissue evidence="14">Leaf</tissue>
    </source>
</reference>
<proteinExistence type="inferred from homology"/>
<dbReference type="InterPro" id="IPR050794">
    <property type="entry name" value="CPA2_transporter"/>
</dbReference>
<keyword evidence="8" id="KW-0406">Ion transport</keyword>
<evidence type="ECO:0000256" key="2">
    <source>
        <dbReference type="ARBA" id="ARBA00007590"/>
    </source>
</evidence>
<sequence length="496" mass="53628">MVIAFQAYGQLNNVNVRPMTAISALSSIYEDICTSAHLKRVAMIVLPFHKHQRVDGSMESLGHSFRVVNELVLAHAPCSVGILVDRGFGGHSQVQASEVSYKVMVPFFGGRDDREALAYGMRMAEHPGIELSVVKFVPLPGNTLMFGVNLMTANQDNKVIKEGDHDKQLEEDSESLWSDFVNVCKSKQDESIKYEEKVVGSKAEVLGVLKEMNKSNLVVVGRMPPVAPLVDISDCKELGPVGTYLASSDFSATTSVLVLQQYNPSMDLQPLVIEVSDYPQVPDTPRDMGEEVYSLQGAAAKAEEGKAWERRRWVLGPELRQRLVLTVMVAAFGLVVIADYKFNCTLSITQVKTKDSTVDANQPDLYSGGGGSDHNNGEGESDGNKKKMAISMSQKFTLGYAALLGVGGVMGYLKGGSQKSLLAGGLSASLLYYVYTELPERPVLASSVGLGISGALTGMMGARYKRTGKVFPAGVVSLVSLVMTGGYLHGIWRGMH</sequence>
<protein>
    <submittedName>
        <fullName evidence="14">Cation/H(+) antiporter 19</fullName>
    </submittedName>
</protein>
<evidence type="ECO:0000256" key="1">
    <source>
        <dbReference type="ARBA" id="ARBA00004141"/>
    </source>
</evidence>
<evidence type="ECO:0000256" key="11">
    <source>
        <dbReference type="SAM" id="Phobius"/>
    </source>
</evidence>
<comment type="similarity">
    <text evidence="2">Belongs to the TMEM14 family.</text>
</comment>
<evidence type="ECO:0000259" key="13">
    <source>
        <dbReference type="Pfam" id="PF23259"/>
    </source>
</evidence>
<dbReference type="AlphaFoldDB" id="A0A834X1S5"/>
<name>A0A834X1S5_9FABA</name>
<dbReference type="PANTHER" id="PTHR32468">
    <property type="entry name" value="CATION/H + ANTIPORTER"/>
    <property type="match status" value="1"/>
</dbReference>
<evidence type="ECO:0000256" key="6">
    <source>
        <dbReference type="ARBA" id="ARBA00022958"/>
    </source>
</evidence>
<comment type="subcellular location">
    <subcellularLocation>
        <location evidence="1">Membrane</location>
        <topology evidence="1">Multi-pass membrane protein</topology>
    </subcellularLocation>
</comment>
<evidence type="ECO:0000256" key="7">
    <source>
        <dbReference type="ARBA" id="ARBA00022989"/>
    </source>
</evidence>
<dbReference type="InterPro" id="IPR057290">
    <property type="entry name" value="CHX17_C"/>
</dbReference>
<keyword evidence="3" id="KW-0813">Transport</keyword>
<evidence type="ECO:0000256" key="5">
    <source>
        <dbReference type="ARBA" id="ARBA00022692"/>
    </source>
</evidence>
<keyword evidence="15" id="KW-1185">Reference proteome</keyword>
<gene>
    <name evidence="14" type="ORF">G2W53_011717</name>
</gene>
<dbReference type="Proteomes" id="UP000634136">
    <property type="component" value="Unassembled WGS sequence"/>
</dbReference>
<accession>A0A834X1S5</accession>
<feature type="domain" description="Cation/H(+) antiporter central" evidence="12">
    <location>
        <begin position="1"/>
        <end position="96"/>
    </location>
</feature>
<comment type="caution">
    <text evidence="14">The sequence shown here is derived from an EMBL/GenBank/DDBJ whole genome shotgun (WGS) entry which is preliminary data.</text>
</comment>
<evidence type="ECO:0000256" key="4">
    <source>
        <dbReference type="ARBA" id="ARBA00022538"/>
    </source>
</evidence>
<keyword evidence="4" id="KW-0633">Potassium transport</keyword>
<dbReference type="GO" id="GO:0006885">
    <property type="term" value="P:regulation of pH"/>
    <property type="evidence" value="ECO:0007669"/>
    <property type="project" value="TreeGrafter"/>
</dbReference>
<feature type="region of interest" description="Disordered" evidence="10">
    <location>
        <begin position="359"/>
        <end position="384"/>
    </location>
</feature>
<keyword evidence="7 11" id="KW-1133">Transmembrane helix</keyword>
<dbReference type="Pfam" id="PF23259">
    <property type="entry name" value="CHX17_C"/>
    <property type="match status" value="1"/>
</dbReference>
<dbReference type="Gene3D" id="3.40.50.12370">
    <property type="match status" value="1"/>
</dbReference>
<evidence type="ECO:0000313" key="14">
    <source>
        <dbReference type="EMBL" id="KAF7836858.1"/>
    </source>
</evidence>
<evidence type="ECO:0000256" key="3">
    <source>
        <dbReference type="ARBA" id="ARBA00022448"/>
    </source>
</evidence>
<feature type="transmembrane region" description="Helical" evidence="11">
    <location>
        <begin position="323"/>
        <end position="342"/>
    </location>
</feature>
<dbReference type="GO" id="GO:0012505">
    <property type="term" value="C:endomembrane system"/>
    <property type="evidence" value="ECO:0007669"/>
    <property type="project" value="TreeGrafter"/>
</dbReference>
<dbReference type="GO" id="GO:0098662">
    <property type="term" value="P:inorganic cation transmembrane transport"/>
    <property type="evidence" value="ECO:0007669"/>
    <property type="project" value="TreeGrafter"/>
</dbReference>
<dbReference type="Gene3D" id="1.10.10.1740">
    <property type="entry name" value="Transmembrane protein 14-like"/>
    <property type="match status" value="1"/>
</dbReference>
<dbReference type="OrthoDB" id="834651at2759"/>
<dbReference type="GO" id="GO:0016020">
    <property type="term" value="C:membrane"/>
    <property type="evidence" value="ECO:0007669"/>
    <property type="project" value="UniProtKB-SubCell"/>
</dbReference>
<dbReference type="InterPro" id="IPR057291">
    <property type="entry name" value="CHX17_2nd"/>
</dbReference>
<feature type="domain" description="Cation/H(+) antiporter C-terminal" evidence="13">
    <location>
        <begin position="101"/>
        <end position="263"/>
    </location>
</feature>
<dbReference type="InterPro" id="IPR005349">
    <property type="entry name" value="TMEM14"/>
</dbReference>
<organism evidence="14 15">
    <name type="scientific">Senna tora</name>
    <dbReference type="NCBI Taxonomy" id="362788"/>
    <lineage>
        <taxon>Eukaryota</taxon>
        <taxon>Viridiplantae</taxon>
        <taxon>Streptophyta</taxon>
        <taxon>Embryophyta</taxon>
        <taxon>Tracheophyta</taxon>
        <taxon>Spermatophyta</taxon>
        <taxon>Magnoliopsida</taxon>
        <taxon>eudicotyledons</taxon>
        <taxon>Gunneridae</taxon>
        <taxon>Pentapetalae</taxon>
        <taxon>rosids</taxon>
        <taxon>fabids</taxon>
        <taxon>Fabales</taxon>
        <taxon>Fabaceae</taxon>
        <taxon>Caesalpinioideae</taxon>
        <taxon>Cassia clade</taxon>
        <taxon>Senna</taxon>
    </lineage>
</organism>
<evidence type="ECO:0000313" key="15">
    <source>
        <dbReference type="Proteomes" id="UP000634136"/>
    </source>
</evidence>
<dbReference type="PANTHER" id="PTHR32468:SF81">
    <property type="entry name" value="CATION_H(+) ANTIPORTER 19"/>
    <property type="match status" value="1"/>
</dbReference>
<evidence type="ECO:0000256" key="10">
    <source>
        <dbReference type="SAM" id="MobiDB-lite"/>
    </source>
</evidence>
<dbReference type="GO" id="GO:0006813">
    <property type="term" value="P:potassium ion transport"/>
    <property type="evidence" value="ECO:0007669"/>
    <property type="project" value="UniProtKB-KW"/>
</dbReference>
<keyword evidence="5 11" id="KW-0812">Transmembrane</keyword>
<evidence type="ECO:0000259" key="12">
    <source>
        <dbReference type="Pfam" id="PF23256"/>
    </source>
</evidence>
<feature type="transmembrane region" description="Helical" evidence="11">
    <location>
        <begin position="396"/>
        <end position="413"/>
    </location>
</feature>
<evidence type="ECO:0000256" key="9">
    <source>
        <dbReference type="ARBA" id="ARBA00023136"/>
    </source>
</evidence>
<evidence type="ECO:0000256" key="8">
    <source>
        <dbReference type="ARBA" id="ARBA00023065"/>
    </source>
</evidence>
<keyword evidence="9 11" id="KW-0472">Membrane</keyword>
<dbReference type="Pfam" id="PF03647">
    <property type="entry name" value="Tmemb_14"/>
    <property type="match status" value="1"/>
</dbReference>